<dbReference type="EMBL" id="LKEU01000044">
    <property type="protein sequence ID" value="OFV69178.1"/>
    <property type="molecule type" value="Genomic_DNA"/>
</dbReference>
<proteinExistence type="predicted"/>
<dbReference type="OrthoDB" id="4425335at2"/>
<accession>A0A1F2PD41</accession>
<comment type="caution">
    <text evidence="1">The sequence shown here is derived from an EMBL/GenBank/DDBJ whole genome shotgun (WGS) entry which is preliminary data.</text>
</comment>
<dbReference type="AlphaFoldDB" id="A0A1F2PD41"/>
<name>A0A1F2PD41_9FIRM</name>
<gene>
    <name evidence="1" type="ORF">ACWI_33720</name>
</gene>
<dbReference type="RefSeq" id="WP_070372614.1">
    <property type="nucleotide sequence ID" value="NZ_LKEU01000044.1"/>
</dbReference>
<evidence type="ECO:0000313" key="2">
    <source>
        <dbReference type="Proteomes" id="UP000176244"/>
    </source>
</evidence>
<dbReference type="Proteomes" id="UP000176244">
    <property type="component" value="Unassembled WGS sequence"/>
</dbReference>
<evidence type="ECO:0008006" key="3">
    <source>
        <dbReference type="Google" id="ProtNLM"/>
    </source>
</evidence>
<organism evidence="1 2">
    <name type="scientific">Acetobacterium wieringae</name>
    <dbReference type="NCBI Taxonomy" id="52694"/>
    <lineage>
        <taxon>Bacteria</taxon>
        <taxon>Bacillati</taxon>
        <taxon>Bacillota</taxon>
        <taxon>Clostridia</taxon>
        <taxon>Eubacteriales</taxon>
        <taxon>Eubacteriaceae</taxon>
        <taxon>Acetobacterium</taxon>
    </lineage>
</organism>
<protein>
    <recommendedName>
        <fullName evidence="3">DUF3168 domain-containing protein</fullName>
    </recommendedName>
</protein>
<evidence type="ECO:0000313" key="1">
    <source>
        <dbReference type="EMBL" id="OFV69178.1"/>
    </source>
</evidence>
<dbReference type="STRING" id="52694.ACWI_33720"/>
<reference evidence="1 2" key="1">
    <citation type="submission" date="2015-09" db="EMBL/GenBank/DDBJ databases">
        <title>Genome sequence of Acetobacterium wieringae DSM 1911.</title>
        <authorList>
            <person name="Poehlein A."/>
            <person name="Bengelsdorf F.R."/>
            <person name="Schiel-Bengelsdorf B."/>
            <person name="Duerre P."/>
            <person name="Daniel R."/>
        </authorList>
    </citation>
    <scope>NUCLEOTIDE SEQUENCE [LARGE SCALE GENOMIC DNA]</scope>
    <source>
        <strain evidence="1 2">DSM 1911</strain>
    </source>
</reference>
<sequence length="114" mass="12994">MNSLIELNQIISGLNVSVETGKFSEEPAYEYMVITPLTDTFALYGDDLPLRTIEEVRISIFCKNNYIALKNRVTSALIKGGFVITDRRYVGHEDDTGYYHYAIDVAKDYEVEEV</sequence>